<comment type="caution">
    <text evidence="1">The sequence shown here is derived from an EMBL/GenBank/DDBJ whole genome shotgun (WGS) entry which is preliminary data.</text>
</comment>
<protein>
    <submittedName>
        <fullName evidence="1">Uncharacterized protein</fullName>
    </submittedName>
</protein>
<keyword evidence="2" id="KW-1185">Reference proteome</keyword>
<name>A0ABN9SGU6_9DINO</name>
<proteinExistence type="predicted"/>
<accession>A0ABN9SGU6</accession>
<feature type="non-terminal residue" evidence="1">
    <location>
        <position position="107"/>
    </location>
</feature>
<feature type="non-terminal residue" evidence="1">
    <location>
        <position position="1"/>
    </location>
</feature>
<sequence>ALRDIHHDMISAGAEAARLPVEWRMLEAFARELSICMNIERNIVLLRNHMAKLDGLEELATQETRRTCRVEEGIRFCDMLKDDIEGLKELPETSDDLSATLGAYSLL</sequence>
<reference evidence="1" key="1">
    <citation type="submission" date="2023-10" db="EMBL/GenBank/DDBJ databases">
        <authorList>
            <person name="Chen Y."/>
            <person name="Shah S."/>
            <person name="Dougan E. K."/>
            <person name="Thang M."/>
            <person name="Chan C."/>
        </authorList>
    </citation>
    <scope>NUCLEOTIDE SEQUENCE [LARGE SCALE GENOMIC DNA]</scope>
</reference>
<evidence type="ECO:0000313" key="2">
    <source>
        <dbReference type="Proteomes" id="UP001189429"/>
    </source>
</evidence>
<organism evidence="1 2">
    <name type="scientific">Prorocentrum cordatum</name>
    <dbReference type="NCBI Taxonomy" id="2364126"/>
    <lineage>
        <taxon>Eukaryota</taxon>
        <taxon>Sar</taxon>
        <taxon>Alveolata</taxon>
        <taxon>Dinophyceae</taxon>
        <taxon>Prorocentrales</taxon>
        <taxon>Prorocentraceae</taxon>
        <taxon>Prorocentrum</taxon>
    </lineage>
</organism>
<dbReference type="Proteomes" id="UP001189429">
    <property type="component" value="Unassembled WGS sequence"/>
</dbReference>
<dbReference type="EMBL" id="CAUYUJ010010732">
    <property type="protein sequence ID" value="CAK0830132.1"/>
    <property type="molecule type" value="Genomic_DNA"/>
</dbReference>
<gene>
    <name evidence="1" type="ORF">PCOR1329_LOCUS28845</name>
</gene>
<evidence type="ECO:0000313" key="1">
    <source>
        <dbReference type="EMBL" id="CAK0830132.1"/>
    </source>
</evidence>